<evidence type="ECO:0000259" key="2">
    <source>
        <dbReference type="Pfam" id="PF08608"/>
    </source>
</evidence>
<accession>A0A1C6RV45</accession>
<dbReference type="InterPro" id="IPR017518">
    <property type="entry name" value="CHP03084"/>
</dbReference>
<feature type="compositionally biased region" description="Low complexity" evidence="1">
    <location>
        <begin position="247"/>
        <end position="267"/>
    </location>
</feature>
<proteinExistence type="predicted"/>
<dbReference type="Pfam" id="PF11716">
    <property type="entry name" value="MDMPI_N"/>
    <property type="match status" value="1"/>
</dbReference>
<sequence>MVDLTALLADLAAESDDLDALVAGRPPVDWSKPTPAPGWSVAHQIAHLAWTDHVALLAATDADGFLASVLAAPDPARLVDDGAAEFLAPPAELVERWRVGRAALAATLAAAPVGVKLPWYGTRMSPASMATARIMETWAHGEDVADALGVDRPATARLRHVAHLGFRTLGHGFAVHGRPVPTSPVRVELAAPDGETWAYGPADAADRVTGPARDFCLLVTQRRHRSDLALTATGPVADEWLDVAQAFAGPPGAGRAPAGGTTDGGAPDNPAGPSHPAGPNATAGTNDPAGTNATAGTNDPARPNETAGTNETAGRSGSAGPGVPA</sequence>
<dbReference type="InterPro" id="IPR034660">
    <property type="entry name" value="DinB/YfiT-like"/>
</dbReference>
<dbReference type="AlphaFoldDB" id="A0A1C6RV45"/>
<feature type="domain" description="tRNA wybutosine-synthesis" evidence="2">
    <location>
        <begin position="182"/>
        <end position="232"/>
    </location>
</feature>
<dbReference type="InterPro" id="IPR013917">
    <property type="entry name" value="tRNA_wybutosine-synth"/>
</dbReference>
<dbReference type="InterPro" id="IPR024344">
    <property type="entry name" value="MDMPI_metal-binding"/>
</dbReference>
<name>A0A1C6RV45_9ACTN</name>
<dbReference type="NCBIfam" id="TIGR03084">
    <property type="entry name" value="TIGR03084 family metal-binding protein"/>
    <property type="match status" value="1"/>
</dbReference>
<dbReference type="GO" id="GO:0046872">
    <property type="term" value="F:metal ion binding"/>
    <property type="evidence" value="ECO:0007669"/>
    <property type="project" value="InterPro"/>
</dbReference>
<feature type="compositionally biased region" description="Polar residues" evidence="1">
    <location>
        <begin position="282"/>
        <end position="297"/>
    </location>
</feature>
<keyword evidence="5" id="KW-1185">Reference proteome</keyword>
<evidence type="ECO:0000256" key="1">
    <source>
        <dbReference type="SAM" id="MobiDB-lite"/>
    </source>
</evidence>
<organism evidence="4 5">
    <name type="scientific">Micromonospora nigra</name>
    <dbReference type="NCBI Taxonomy" id="145857"/>
    <lineage>
        <taxon>Bacteria</taxon>
        <taxon>Bacillati</taxon>
        <taxon>Actinomycetota</taxon>
        <taxon>Actinomycetes</taxon>
        <taxon>Micromonosporales</taxon>
        <taxon>Micromonosporaceae</taxon>
        <taxon>Micromonospora</taxon>
    </lineage>
</organism>
<feature type="compositionally biased region" description="Polar residues" evidence="1">
    <location>
        <begin position="306"/>
        <end position="315"/>
    </location>
</feature>
<dbReference type="Gene3D" id="1.20.120.450">
    <property type="entry name" value="dinb family like domain"/>
    <property type="match status" value="1"/>
</dbReference>
<dbReference type="Proteomes" id="UP000199699">
    <property type="component" value="Unassembled WGS sequence"/>
</dbReference>
<feature type="domain" description="Mycothiol-dependent maleylpyruvate isomerase metal-binding" evidence="3">
    <location>
        <begin position="11"/>
        <end position="145"/>
    </location>
</feature>
<dbReference type="InterPro" id="IPR017517">
    <property type="entry name" value="Maleyloyr_isom"/>
</dbReference>
<dbReference type="Pfam" id="PF08608">
    <property type="entry name" value="Wyosine_form"/>
    <property type="match status" value="1"/>
</dbReference>
<dbReference type="NCBIfam" id="TIGR03083">
    <property type="entry name" value="maleylpyruvate isomerase family mycothiol-dependent enzyme"/>
    <property type="match status" value="1"/>
</dbReference>
<evidence type="ECO:0000259" key="3">
    <source>
        <dbReference type="Pfam" id="PF11716"/>
    </source>
</evidence>
<dbReference type="EMBL" id="FMHT01000003">
    <property type="protein sequence ID" value="SCL21098.1"/>
    <property type="molecule type" value="Genomic_DNA"/>
</dbReference>
<dbReference type="STRING" id="145857.GA0070616_2203"/>
<evidence type="ECO:0000313" key="4">
    <source>
        <dbReference type="EMBL" id="SCL21098.1"/>
    </source>
</evidence>
<protein>
    <submittedName>
        <fullName evidence="4">TIGR03084 family protein</fullName>
    </submittedName>
</protein>
<dbReference type="SUPFAM" id="SSF109854">
    <property type="entry name" value="DinB/YfiT-like putative metalloenzymes"/>
    <property type="match status" value="1"/>
</dbReference>
<feature type="region of interest" description="Disordered" evidence="1">
    <location>
        <begin position="247"/>
        <end position="325"/>
    </location>
</feature>
<evidence type="ECO:0000313" key="5">
    <source>
        <dbReference type="Proteomes" id="UP000199699"/>
    </source>
</evidence>
<gene>
    <name evidence="4" type="ORF">GA0070616_2203</name>
</gene>
<reference evidence="4 5" key="1">
    <citation type="submission" date="2016-06" db="EMBL/GenBank/DDBJ databases">
        <authorList>
            <person name="Kjaerup R.B."/>
            <person name="Dalgaard T.S."/>
            <person name="Juul-Madsen H.R."/>
        </authorList>
    </citation>
    <scope>NUCLEOTIDE SEQUENCE [LARGE SCALE GENOMIC DNA]</scope>
    <source>
        <strain evidence="4 5">DSM 43818</strain>
    </source>
</reference>